<accession>A0A2T0S9Z5</accession>
<gene>
    <name evidence="1" type="ORF">CLV70_105427</name>
</gene>
<protein>
    <submittedName>
        <fullName evidence="1">Uncharacterized protein</fullName>
    </submittedName>
</protein>
<keyword evidence="2" id="KW-1185">Reference proteome</keyword>
<dbReference type="RefSeq" id="WP_106126897.1">
    <property type="nucleotide sequence ID" value="NZ_PVZG01000005.1"/>
</dbReference>
<sequence length="70" mass="7767">MIRYEATFTYTDTDGMPVDGCRPFTYPTLVTDPRQLVELAAYVIGLLVSNRDLTITSVRQTGTVIPAEVI</sequence>
<dbReference type="Proteomes" id="UP000239209">
    <property type="component" value="Unassembled WGS sequence"/>
</dbReference>
<name>A0A2T0S9Z5_9ACTN</name>
<dbReference type="EMBL" id="PVZG01000005">
    <property type="protein sequence ID" value="PRY30257.1"/>
    <property type="molecule type" value="Genomic_DNA"/>
</dbReference>
<reference evidence="1 2" key="1">
    <citation type="submission" date="2018-03" db="EMBL/GenBank/DDBJ databases">
        <title>Genomic Encyclopedia of Archaeal and Bacterial Type Strains, Phase II (KMG-II): from individual species to whole genera.</title>
        <authorList>
            <person name="Goeker M."/>
        </authorList>
    </citation>
    <scope>NUCLEOTIDE SEQUENCE [LARGE SCALE GENOMIC DNA]</scope>
    <source>
        <strain evidence="1 2">DSM 45348</strain>
    </source>
</reference>
<dbReference type="AlphaFoldDB" id="A0A2T0S9Z5"/>
<comment type="caution">
    <text evidence="1">The sequence shown here is derived from an EMBL/GenBank/DDBJ whole genome shotgun (WGS) entry which is preliminary data.</text>
</comment>
<proteinExistence type="predicted"/>
<organism evidence="1 2">
    <name type="scientific">Pseudosporangium ferrugineum</name>
    <dbReference type="NCBI Taxonomy" id="439699"/>
    <lineage>
        <taxon>Bacteria</taxon>
        <taxon>Bacillati</taxon>
        <taxon>Actinomycetota</taxon>
        <taxon>Actinomycetes</taxon>
        <taxon>Micromonosporales</taxon>
        <taxon>Micromonosporaceae</taxon>
        <taxon>Pseudosporangium</taxon>
    </lineage>
</organism>
<evidence type="ECO:0000313" key="1">
    <source>
        <dbReference type="EMBL" id="PRY30257.1"/>
    </source>
</evidence>
<evidence type="ECO:0000313" key="2">
    <source>
        <dbReference type="Proteomes" id="UP000239209"/>
    </source>
</evidence>